<protein>
    <submittedName>
        <fullName evidence="1">Uncharacterized protein</fullName>
    </submittedName>
</protein>
<name>A0ACC0V0S1_9HYPO</name>
<proteinExistence type="predicted"/>
<gene>
    <name evidence="1" type="ORF">N3K66_005831</name>
</gene>
<sequence length="142" mass="15281">MESMLNKVKEAVVGGNTENEQTGAGAAPRQENTFGTEQTTTALGHENSGSSYDSDRHAQSTTQRTGPAHDDETLNKLDPRVSESRTSSTTTTASSINPLDAAQAPPSVLKEHVDGPHIQHDNPQDSTTKRHSVSHQEAHLMR</sequence>
<comment type="caution">
    <text evidence="1">The sequence shown here is derived from an EMBL/GenBank/DDBJ whole genome shotgun (WGS) entry which is preliminary data.</text>
</comment>
<organism evidence="1 2">
    <name type="scientific">Trichothecium roseum</name>
    <dbReference type="NCBI Taxonomy" id="47278"/>
    <lineage>
        <taxon>Eukaryota</taxon>
        <taxon>Fungi</taxon>
        <taxon>Dikarya</taxon>
        <taxon>Ascomycota</taxon>
        <taxon>Pezizomycotina</taxon>
        <taxon>Sordariomycetes</taxon>
        <taxon>Hypocreomycetidae</taxon>
        <taxon>Hypocreales</taxon>
        <taxon>Hypocreales incertae sedis</taxon>
        <taxon>Trichothecium</taxon>
    </lineage>
</organism>
<reference evidence="1" key="1">
    <citation type="submission" date="2022-10" db="EMBL/GenBank/DDBJ databases">
        <title>Complete Genome of Trichothecium roseum strain YXFP-22015, a Plant Pathogen Isolated from Citrus.</title>
        <authorList>
            <person name="Wang Y."/>
            <person name="Zhu L."/>
        </authorList>
    </citation>
    <scope>NUCLEOTIDE SEQUENCE</scope>
    <source>
        <strain evidence="1">YXFP-22015</strain>
    </source>
</reference>
<keyword evidence="2" id="KW-1185">Reference proteome</keyword>
<dbReference type="Proteomes" id="UP001163324">
    <property type="component" value="Chromosome 5"/>
</dbReference>
<evidence type="ECO:0000313" key="2">
    <source>
        <dbReference type="Proteomes" id="UP001163324"/>
    </source>
</evidence>
<evidence type="ECO:0000313" key="1">
    <source>
        <dbReference type="EMBL" id="KAI9899370.1"/>
    </source>
</evidence>
<accession>A0ACC0V0S1</accession>
<dbReference type="EMBL" id="CM047944">
    <property type="protein sequence ID" value="KAI9899370.1"/>
    <property type="molecule type" value="Genomic_DNA"/>
</dbReference>